<evidence type="ECO:0000313" key="2">
    <source>
        <dbReference type="EMBL" id="RUR85850.1"/>
    </source>
</evidence>
<evidence type="ECO:0000313" key="3">
    <source>
        <dbReference type="Proteomes" id="UP000268857"/>
    </source>
</evidence>
<keyword evidence="1" id="KW-1133">Transmembrane helix</keyword>
<dbReference type="STRING" id="211165.GCA_000317285_05972"/>
<evidence type="ECO:0000256" key="1">
    <source>
        <dbReference type="SAM" id="Phobius"/>
    </source>
</evidence>
<name>A0A433NPT2_CHLFR</name>
<dbReference type="AlphaFoldDB" id="A0A433NPT2"/>
<keyword evidence="3" id="KW-1185">Reference proteome</keyword>
<feature type="transmembrane region" description="Helical" evidence="1">
    <location>
        <begin position="88"/>
        <end position="112"/>
    </location>
</feature>
<evidence type="ECO:0008006" key="4">
    <source>
        <dbReference type="Google" id="ProtNLM"/>
    </source>
</evidence>
<dbReference type="EMBL" id="RSCJ01000002">
    <property type="protein sequence ID" value="RUR85850.1"/>
    <property type="molecule type" value="Genomic_DNA"/>
</dbReference>
<feature type="transmembrane region" description="Helical" evidence="1">
    <location>
        <begin position="34"/>
        <end position="53"/>
    </location>
</feature>
<sequence>MPPNFTTQNLTQQLNIGNIVSLGSYLYRSRFKQYFQLALIAHLWLFVPIYGWAKFYATAGLISRLIFSDIIGQKESIRSAKFHVNKHFWQFLLTVILSILICLLQFLIFYILCSLASGIIYLILATIFGLISQPINQVNPFSNLLFTIIIIPTVIAVYLSPLWFYSRFFLTDLPLAIEDKINSIQAMKLSRQLTKGLTLRIIAIILIAFFITLPIQILLWLILSFGFSIILGRISDLLFTQSGNNNDFIISSIVLIALNLINGIILMPFWQSVKSVVYYDIICRREGYDLILRDRSIEQTS</sequence>
<accession>A0A433NPT2</accession>
<dbReference type="Proteomes" id="UP000268857">
    <property type="component" value="Unassembled WGS sequence"/>
</dbReference>
<feature type="transmembrane region" description="Helical" evidence="1">
    <location>
        <begin position="248"/>
        <end position="270"/>
    </location>
</feature>
<protein>
    <recommendedName>
        <fullName evidence="4">Glycerophosphoryl diester phosphodiesterase membrane domain-containing protein</fullName>
    </recommendedName>
</protein>
<keyword evidence="1" id="KW-0472">Membrane</keyword>
<keyword evidence="1" id="KW-0812">Transmembrane</keyword>
<feature type="transmembrane region" description="Helical" evidence="1">
    <location>
        <begin position="141"/>
        <end position="165"/>
    </location>
</feature>
<dbReference type="RefSeq" id="WP_016877977.1">
    <property type="nucleotide sequence ID" value="NZ_AJLN01000140.1"/>
</dbReference>
<organism evidence="2 3">
    <name type="scientific">Chlorogloeopsis fritschii PCC 6912</name>
    <dbReference type="NCBI Taxonomy" id="211165"/>
    <lineage>
        <taxon>Bacteria</taxon>
        <taxon>Bacillati</taxon>
        <taxon>Cyanobacteriota</taxon>
        <taxon>Cyanophyceae</taxon>
        <taxon>Nostocales</taxon>
        <taxon>Chlorogloeopsidaceae</taxon>
        <taxon>Chlorogloeopsis</taxon>
    </lineage>
</organism>
<comment type="caution">
    <text evidence="2">The sequence shown here is derived from an EMBL/GenBank/DDBJ whole genome shotgun (WGS) entry which is preliminary data.</text>
</comment>
<dbReference type="OrthoDB" id="426215at2"/>
<feature type="transmembrane region" description="Helical" evidence="1">
    <location>
        <begin position="119"/>
        <end position="135"/>
    </location>
</feature>
<feature type="transmembrane region" description="Helical" evidence="1">
    <location>
        <begin position="197"/>
        <end position="228"/>
    </location>
</feature>
<proteinExistence type="predicted"/>
<gene>
    <name evidence="2" type="ORF">PCC6912_06750</name>
</gene>
<reference evidence="2 3" key="1">
    <citation type="journal article" date="2019" name="Genome Biol. Evol.">
        <title>Day and night: Metabolic profiles and evolutionary relationships of six axenic non-marine cyanobacteria.</title>
        <authorList>
            <person name="Will S.E."/>
            <person name="Henke P."/>
            <person name="Boedeker C."/>
            <person name="Huang S."/>
            <person name="Brinkmann H."/>
            <person name="Rohde M."/>
            <person name="Jarek M."/>
            <person name="Friedl T."/>
            <person name="Seufert S."/>
            <person name="Schumacher M."/>
            <person name="Overmann J."/>
            <person name="Neumann-Schaal M."/>
            <person name="Petersen J."/>
        </authorList>
    </citation>
    <scope>NUCLEOTIDE SEQUENCE [LARGE SCALE GENOMIC DNA]</scope>
    <source>
        <strain evidence="2 3">PCC 6912</strain>
    </source>
</reference>